<organism evidence="1 2">
    <name type="scientific">Orchesella dallaii</name>
    <dbReference type="NCBI Taxonomy" id="48710"/>
    <lineage>
        <taxon>Eukaryota</taxon>
        <taxon>Metazoa</taxon>
        <taxon>Ecdysozoa</taxon>
        <taxon>Arthropoda</taxon>
        <taxon>Hexapoda</taxon>
        <taxon>Collembola</taxon>
        <taxon>Entomobryomorpha</taxon>
        <taxon>Entomobryoidea</taxon>
        <taxon>Orchesellidae</taxon>
        <taxon>Orchesellinae</taxon>
        <taxon>Orchesella</taxon>
    </lineage>
</organism>
<comment type="caution">
    <text evidence="1">The sequence shown here is derived from an EMBL/GenBank/DDBJ whole genome shotgun (WGS) entry which is preliminary data.</text>
</comment>
<proteinExistence type="predicted"/>
<sequence length="198" mass="22679">MNRGGELIRRCVLRTFEALKSYHGGKNPREMVFPCAIIRNSIQSLLTCENLTVGTLTWIYQLNYSEEEYNMMTTYPTVWTTPAISGISLSSLDSVLFPTNHARNEVETDSGTDDKLGFEQHKKKFHGAYTKKLLCSVKDCKNFNGFPDVSSFNRHLSNVHNIIPVKKRRKEPHQTFSANIAFYLWQASLPWIDILNAD</sequence>
<name>A0ABP1PTG4_9HEXA</name>
<reference evidence="1 2" key="1">
    <citation type="submission" date="2024-08" db="EMBL/GenBank/DDBJ databases">
        <authorList>
            <person name="Cucini C."/>
            <person name="Frati F."/>
        </authorList>
    </citation>
    <scope>NUCLEOTIDE SEQUENCE [LARGE SCALE GENOMIC DNA]</scope>
</reference>
<evidence type="ECO:0000313" key="2">
    <source>
        <dbReference type="Proteomes" id="UP001642540"/>
    </source>
</evidence>
<accession>A0ABP1PTG4</accession>
<dbReference type="EMBL" id="CAXLJM020000012">
    <property type="protein sequence ID" value="CAL8076900.1"/>
    <property type="molecule type" value="Genomic_DNA"/>
</dbReference>
<evidence type="ECO:0000313" key="1">
    <source>
        <dbReference type="EMBL" id="CAL8076900.1"/>
    </source>
</evidence>
<dbReference type="Proteomes" id="UP001642540">
    <property type="component" value="Unassembled WGS sequence"/>
</dbReference>
<protein>
    <submittedName>
        <fullName evidence="1">Uncharacterized protein</fullName>
    </submittedName>
</protein>
<keyword evidence="2" id="KW-1185">Reference proteome</keyword>
<gene>
    <name evidence="1" type="ORF">ODALV1_LOCUS3629</name>
</gene>